<dbReference type="Proteomes" id="UP000287033">
    <property type="component" value="Unassembled WGS sequence"/>
</dbReference>
<evidence type="ECO:0000313" key="4">
    <source>
        <dbReference type="EMBL" id="GCC40931.1"/>
    </source>
</evidence>
<sequence>MGKIIFYEDRNFQGRHYECSSDCGDLSPYFSRCNSIRV</sequence>
<dbReference type="Pfam" id="PF00030">
    <property type="entry name" value="Crystall"/>
    <property type="match status" value="1"/>
</dbReference>
<dbReference type="InterPro" id="IPR001064">
    <property type="entry name" value="Beta/gamma_crystallin"/>
</dbReference>
<comment type="similarity">
    <text evidence="1">Belongs to the beta/gamma-crystallin family.</text>
</comment>
<evidence type="ECO:0000259" key="3">
    <source>
        <dbReference type="PROSITE" id="PS50915"/>
    </source>
</evidence>
<dbReference type="InterPro" id="IPR050252">
    <property type="entry name" value="Beta/Gamma-Crystallin"/>
</dbReference>
<gene>
    <name evidence="4" type="ORF">chiPu_0024644</name>
</gene>
<dbReference type="GO" id="GO:0007601">
    <property type="term" value="P:visual perception"/>
    <property type="evidence" value="ECO:0007669"/>
    <property type="project" value="TreeGrafter"/>
</dbReference>
<dbReference type="AlphaFoldDB" id="A0A401TE77"/>
<feature type="domain" description="Beta/gamma crystallin 'Greek key'" evidence="3">
    <location>
        <begin position="2"/>
        <end position="38"/>
    </location>
</feature>
<dbReference type="PANTHER" id="PTHR11818">
    <property type="entry name" value="BETA/GAMMA CRYSTALLIN"/>
    <property type="match status" value="1"/>
</dbReference>
<dbReference type="PANTHER" id="PTHR11818:SF129">
    <property type="entry name" value="CRYSTALLIN, GAMMA M6-RELATED"/>
    <property type="match status" value="1"/>
</dbReference>
<dbReference type="SUPFAM" id="SSF49695">
    <property type="entry name" value="gamma-Crystallin-like"/>
    <property type="match status" value="1"/>
</dbReference>
<protein>
    <recommendedName>
        <fullName evidence="3">Beta/gamma crystallin 'Greek key' domain-containing protein</fullName>
    </recommendedName>
</protein>
<dbReference type="OrthoDB" id="8407241at2759"/>
<evidence type="ECO:0000256" key="1">
    <source>
        <dbReference type="ARBA" id="ARBA00009646"/>
    </source>
</evidence>
<name>A0A401TE77_CHIPU</name>
<dbReference type="EMBL" id="BEZZ01043445">
    <property type="protein sequence ID" value="GCC40931.1"/>
    <property type="molecule type" value="Genomic_DNA"/>
</dbReference>
<accession>A0A401TE77</accession>
<dbReference type="InterPro" id="IPR011024">
    <property type="entry name" value="G_crystallin-like"/>
</dbReference>
<organism evidence="4 5">
    <name type="scientific">Chiloscyllium punctatum</name>
    <name type="common">Brownbanded bambooshark</name>
    <name type="synonym">Hemiscyllium punctatum</name>
    <dbReference type="NCBI Taxonomy" id="137246"/>
    <lineage>
        <taxon>Eukaryota</taxon>
        <taxon>Metazoa</taxon>
        <taxon>Chordata</taxon>
        <taxon>Craniata</taxon>
        <taxon>Vertebrata</taxon>
        <taxon>Chondrichthyes</taxon>
        <taxon>Elasmobranchii</taxon>
        <taxon>Galeomorphii</taxon>
        <taxon>Galeoidea</taxon>
        <taxon>Orectolobiformes</taxon>
        <taxon>Hemiscylliidae</taxon>
        <taxon>Chiloscyllium</taxon>
    </lineage>
</organism>
<proteinExistence type="inferred from homology"/>
<evidence type="ECO:0000313" key="5">
    <source>
        <dbReference type="Proteomes" id="UP000287033"/>
    </source>
</evidence>
<dbReference type="GO" id="GO:0005212">
    <property type="term" value="F:structural constituent of eye lens"/>
    <property type="evidence" value="ECO:0007669"/>
    <property type="project" value="TreeGrafter"/>
</dbReference>
<reference evidence="4 5" key="1">
    <citation type="journal article" date="2018" name="Nat. Ecol. Evol.">
        <title>Shark genomes provide insights into elasmobranch evolution and the origin of vertebrates.</title>
        <authorList>
            <person name="Hara Y"/>
            <person name="Yamaguchi K"/>
            <person name="Onimaru K"/>
            <person name="Kadota M"/>
            <person name="Koyanagi M"/>
            <person name="Keeley SD"/>
            <person name="Tatsumi K"/>
            <person name="Tanaka K"/>
            <person name="Motone F"/>
            <person name="Kageyama Y"/>
            <person name="Nozu R"/>
            <person name="Adachi N"/>
            <person name="Nishimura O"/>
            <person name="Nakagawa R"/>
            <person name="Tanegashima C"/>
            <person name="Kiyatake I"/>
            <person name="Matsumoto R"/>
            <person name="Murakumo K"/>
            <person name="Nishida K"/>
            <person name="Terakita A"/>
            <person name="Kuratani S"/>
            <person name="Sato K"/>
            <person name="Hyodo S Kuraku.S."/>
        </authorList>
    </citation>
    <scope>NUCLEOTIDE SEQUENCE [LARGE SCALE GENOMIC DNA]</scope>
</reference>
<dbReference type="PROSITE" id="PS50915">
    <property type="entry name" value="CRYSTALLIN_BETA_GAMMA"/>
    <property type="match status" value="1"/>
</dbReference>
<dbReference type="GO" id="GO:0002088">
    <property type="term" value="P:lens development in camera-type eye"/>
    <property type="evidence" value="ECO:0007669"/>
    <property type="project" value="TreeGrafter"/>
</dbReference>
<comment type="caution">
    <text evidence="4">The sequence shown here is derived from an EMBL/GenBank/DDBJ whole genome shotgun (WGS) entry which is preliminary data.</text>
</comment>
<dbReference type="Gene3D" id="2.60.20.10">
    <property type="entry name" value="Crystallins"/>
    <property type="match status" value="1"/>
</dbReference>
<feature type="non-terminal residue" evidence="4">
    <location>
        <position position="38"/>
    </location>
</feature>
<keyword evidence="2" id="KW-0677">Repeat</keyword>
<keyword evidence="5" id="KW-1185">Reference proteome</keyword>
<evidence type="ECO:0000256" key="2">
    <source>
        <dbReference type="ARBA" id="ARBA00022737"/>
    </source>
</evidence>